<evidence type="ECO:0000313" key="1">
    <source>
        <dbReference type="EnsemblMetazoa" id="AARA014910-PA"/>
    </source>
</evidence>
<reference evidence="1" key="1">
    <citation type="submission" date="2022-08" db="UniProtKB">
        <authorList>
            <consortium name="EnsemblMetazoa"/>
        </authorList>
    </citation>
    <scope>IDENTIFICATION</scope>
    <source>
        <strain evidence="1">Dongola</strain>
    </source>
</reference>
<organism evidence="1 2">
    <name type="scientific">Anopheles arabiensis</name>
    <name type="common">Mosquito</name>
    <dbReference type="NCBI Taxonomy" id="7173"/>
    <lineage>
        <taxon>Eukaryota</taxon>
        <taxon>Metazoa</taxon>
        <taxon>Ecdysozoa</taxon>
        <taxon>Arthropoda</taxon>
        <taxon>Hexapoda</taxon>
        <taxon>Insecta</taxon>
        <taxon>Pterygota</taxon>
        <taxon>Neoptera</taxon>
        <taxon>Endopterygota</taxon>
        <taxon>Diptera</taxon>
        <taxon>Nematocera</taxon>
        <taxon>Culicoidea</taxon>
        <taxon>Culicidae</taxon>
        <taxon>Anophelinae</taxon>
        <taxon>Anopheles</taxon>
    </lineage>
</organism>
<dbReference type="EMBL" id="APCN01001220">
    <property type="status" value="NOT_ANNOTATED_CDS"/>
    <property type="molecule type" value="Genomic_DNA"/>
</dbReference>
<protein>
    <submittedName>
        <fullName evidence="1">Uncharacterized protein</fullName>
    </submittedName>
</protein>
<sequence length="121" mass="12876">CVRARVCVRVVRGGLFGQCSNSVCKPVTLQQKEVLNSLESLDSFSACCSSVSVRALCVCLCALCLFCSSCNSPLPLPPPNEGGVLVEFRVQRPTRQGDVPECVCALLRVFPCVCVCVCACA</sequence>
<dbReference type="VEuPathDB" id="VectorBase:AARA014910"/>
<name>A0A182IHI6_ANOAR</name>
<dbReference type="AlphaFoldDB" id="A0A182IHI6"/>
<accession>A0A182IHI6</accession>
<proteinExistence type="predicted"/>
<dbReference type="Proteomes" id="UP000075840">
    <property type="component" value="Unassembled WGS sequence"/>
</dbReference>
<keyword evidence="2" id="KW-1185">Reference proteome</keyword>
<dbReference type="EnsemblMetazoa" id="AARA014910-RA">
    <property type="protein sequence ID" value="AARA014910-PA"/>
    <property type="gene ID" value="AARA014910"/>
</dbReference>
<evidence type="ECO:0000313" key="2">
    <source>
        <dbReference type="Proteomes" id="UP000075840"/>
    </source>
</evidence>